<proteinExistence type="predicted"/>
<dbReference type="WBParaSite" id="Csp11.Scaffold630.g20815.t1">
    <property type="protein sequence ID" value="Csp11.Scaffold630.g20815.t1"/>
    <property type="gene ID" value="Csp11.Scaffold630.g20815"/>
</dbReference>
<evidence type="ECO:0000313" key="2">
    <source>
        <dbReference type="Proteomes" id="UP000095282"/>
    </source>
</evidence>
<evidence type="ECO:0000313" key="3">
    <source>
        <dbReference type="WBParaSite" id="Csp11.Scaffold630.g20815.t1"/>
    </source>
</evidence>
<sequence>MEDPPIDIDAMLEGAMTDDDKTIISAPNSSFSFPNPNFPDLDPGIVDVEADHLHRFAVGAVIEEIIEEEEDDRLEAEAVIGEIEDVLHQMEEEDEGAEAVIEEIVEEEEVIEDGRGKGI</sequence>
<organism evidence="2 3">
    <name type="scientific">Caenorhabditis tropicalis</name>
    <dbReference type="NCBI Taxonomy" id="1561998"/>
    <lineage>
        <taxon>Eukaryota</taxon>
        <taxon>Metazoa</taxon>
        <taxon>Ecdysozoa</taxon>
        <taxon>Nematoda</taxon>
        <taxon>Chromadorea</taxon>
        <taxon>Rhabditida</taxon>
        <taxon>Rhabditina</taxon>
        <taxon>Rhabditomorpha</taxon>
        <taxon>Rhabditoidea</taxon>
        <taxon>Rhabditidae</taxon>
        <taxon>Peloderinae</taxon>
        <taxon>Caenorhabditis</taxon>
    </lineage>
</organism>
<accession>A0A1I7UZ77</accession>
<evidence type="ECO:0000256" key="1">
    <source>
        <dbReference type="SAM" id="Coils"/>
    </source>
</evidence>
<reference evidence="3" key="1">
    <citation type="submission" date="2016-11" db="UniProtKB">
        <authorList>
            <consortium name="WormBaseParasite"/>
        </authorList>
    </citation>
    <scope>IDENTIFICATION</scope>
</reference>
<dbReference type="Proteomes" id="UP000095282">
    <property type="component" value="Unplaced"/>
</dbReference>
<protein>
    <submittedName>
        <fullName evidence="3">Ovule protein</fullName>
    </submittedName>
</protein>
<keyword evidence="1" id="KW-0175">Coiled coil</keyword>
<feature type="coiled-coil region" evidence="1">
    <location>
        <begin position="66"/>
        <end position="107"/>
    </location>
</feature>
<dbReference type="AlphaFoldDB" id="A0A1I7UZ77"/>
<keyword evidence="2" id="KW-1185">Reference proteome</keyword>
<name>A0A1I7UZ77_9PELO</name>